<dbReference type="InterPro" id="IPR023198">
    <property type="entry name" value="PGP-like_dom2"/>
</dbReference>
<reference evidence="1" key="1">
    <citation type="journal article" date="2023" name="Nat. Commun.">
        <title>Diploid and tetraploid genomes of Acorus and the evolution of monocots.</title>
        <authorList>
            <person name="Ma L."/>
            <person name="Liu K.W."/>
            <person name="Li Z."/>
            <person name="Hsiao Y.Y."/>
            <person name="Qi Y."/>
            <person name="Fu T."/>
            <person name="Tang G.D."/>
            <person name="Zhang D."/>
            <person name="Sun W.H."/>
            <person name="Liu D.K."/>
            <person name="Li Y."/>
            <person name="Chen G.Z."/>
            <person name="Liu X.D."/>
            <person name="Liao X.Y."/>
            <person name="Jiang Y.T."/>
            <person name="Yu X."/>
            <person name="Hao Y."/>
            <person name="Huang J."/>
            <person name="Zhao X.W."/>
            <person name="Ke S."/>
            <person name="Chen Y.Y."/>
            <person name="Wu W.L."/>
            <person name="Hsu J.L."/>
            <person name="Lin Y.F."/>
            <person name="Huang M.D."/>
            <person name="Li C.Y."/>
            <person name="Huang L."/>
            <person name="Wang Z.W."/>
            <person name="Zhao X."/>
            <person name="Zhong W.Y."/>
            <person name="Peng D.H."/>
            <person name="Ahmad S."/>
            <person name="Lan S."/>
            <person name="Zhang J.S."/>
            <person name="Tsai W.C."/>
            <person name="Van de Peer Y."/>
            <person name="Liu Z.J."/>
        </authorList>
    </citation>
    <scope>NUCLEOTIDE SEQUENCE</scope>
    <source>
        <strain evidence="1">SCP</strain>
    </source>
</reference>
<gene>
    <name evidence="1" type="ORF">QJS04_geneDACA005871</name>
</gene>
<reference evidence="1" key="2">
    <citation type="submission" date="2023-06" db="EMBL/GenBank/DDBJ databases">
        <authorList>
            <person name="Ma L."/>
            <person name="Liu K.-W."/>
            <person name="Li Z."/>
            <person name="Hsiao Y.-Y."/>
            <person name="Qi Y."/>
            <person name="Fu T."/>
            <person name="Tang G."/>
            <person name="Zhang D."/>
            <person name="Sun W.-H."/>
            <person name="Liu D.-K."/>
            <person name="Li Y."/>
            <person name="Chen G.-Z."/>
            <person name="Liu X.-D."/>
            <person name="Liao X.-Y."/>
            <person name="Jiang Y.-T."/>
            <person name="Yu X."/>
            <person name="Hao Y."/>
            <person name="Huang J."/>
            <person name="Zhao X.-W."/>
            <person name="Ke S."/>
            <person name="Chen Y.-Y."/>
            <person name="Wu W.-L."/>
            <person name="Hsu J.-L."/>
            <person name="Lin Y.-F."/>
            <person name="Huang M.-D."/>
            <person name="Li C.-Y."/>
            <person name="Huang L."/>
            <person name="Wang Z.-W."/>
            <person name="Zhao X."/>
            <person name="Zhong W.-Y."/>
            <person name="Peng D.-H."/>
            <person name="Ahmad S."/>
            <person name="Lan S."/>
            <person name="Zhang J.-S."/>
            <person name="Tsai W.-C."/>
            <person name="Van De Peer Y."/>
            <person name="Liu Z.-J."/>
        </authorList>
    </citation>
    <scope>NUCLEOTIDE SEQUENCE</scope>
    <source>
        <strain evidence="1">SCP</strain>
        <tissue evidence="1">Leaves</tissue>
    </source>
</reference>
<protein>
    <submittedName>
        <fullName evidence="1">Uncharacterized protein</fullName>
    </submittedName>
</protein>
<dbReference type="EMBL" id="JAUJYN010000005">
    <property type="protein sequence ID" value="KAK1270342.1"/>
    <property type="molecule type" value="Genomic_DNA"/>
</dbReference>
<dbReference type="PANTHER" id="PTHR47858">
    <property type="entry name" value="HALOACID DEHALOGENASE-LIKE HYDROLASE (HAD) SUPERFAMILY PROTEIN"/>
    <property type="match status" value="1"/>
</dbReference>
<keyword evidence="2" id="KW-1185">Reference proteome</keyword>
<dbReference type="Gene3D" id="3.40.50.1000">
    <property type="entry name" value="HAD superfamily/HAD-like"/>
    <property type="match status" value="1"/>
</dbReference>
<sequence length="576" mass="65541">MVVMKALPLSSSQNCCASPSVGFHPIKPNRVSYNGVVVVRAKKEENVENGEEETEKKKSKQSLFTSLTDVLDFAQVRSSQDAELLDEAREATKSGGKMSREQYGALRRKIGGTYKDFFKSYVDVDGQYVEEGWVDKTCKVCKKDTRGEPRQVDNLAIETMTNWPLISKSDKGESCRKNYENENWIEIDRKGFQLWKELSSKERLPFELKADRVNSAYQRVLLDEVDDESEVDDEADSSMVGKHYPRLKRLSSEKRFSIKASSGSEEKDPGFGFSISPKVFVEEAIGAEYGEGFETFRLDGLLKVDVDYLNDKLQECFLQRIRHAMKPDEAFGLIFSWDNVVADTRFLKLEAWKQLASEEGKVIPEDVHVQRSMLYSAADHVMHKVREVVLRWSKEETELERLKSRLLQFYYETFSKHIAPVEGLKEWLDAIYTAGIPCAIVSSFDRRNMIDALQRMGLTKYFQAVVTEEDGMESIAHRFLSAAVKLDRKPSKCIVFEDDPRGIAAAHNCTMMAVGLIGMHPAYELVQADLTVASFSELSVINLRRLFAHKGSAFMDLQKQIIEKSPPKRNLTVDTI</sequence>
<dbReference type="Gene3D" id="1.10.150.240">
    <property type="entry name" value="Putative phosphatase, domain 2"/>
    <property type="match status" value="1"/>
</dbReference>
<dbReference type="AlphaFoldDB" id="A0AAV9B1K0"/>
<evidence type="ECO:0000313" key="2">
    <source>
        <dbReference type="Proteomes" id="UP001179952"/>
    </source>
</evidence>
<organism evidence="1 2">
    <name type="scientific">Acorus gramineus</name>
    <name type="common">Dwarf sweet flag</name>
    <dbReference type="NCBI Taxonomy" id="55184"/>
    <lineage>
        <taxon>Eukaryota</taxon>
        <taxon>Viridiplantae</taxon>
        <taxon>Streptophyta</taxon>
        <taxon>Embryophyta</taxon>
        <taxon>Tracheophyta</taxon>
        <taxon>Spermatophyta</taxon>
        <taxon>Magnoliopsida</taxon>
        <taxon>Liliopsida</taxon>
        <taxon>Acoraceae</taxon>
        <taxon>Acorus</taxon>
    </lineage>
</organism>
<dbReference type="InterPro" id="IPR041492">
    <property type="entry name" value="HAD_2"/>
</dbReference>
<name>A0AAV9B1K0_ACOGR</name>
<dbReference type="SUPFAM" id="SSF56784">
    <property type="entry name" value="HAD-like"/>
    <property type="match status" value="1"/>
</dbReference>
<comment type="caution">
    <text evidence="1">The sequence shown here is derived from an EMBL/GenBank/DDBJ whole genome shotgun (WGS) entry which is preliminary data.</text>
</comment>
<dbReference type="Pfam" id="PF13419">
    <property type="entry name" value="HAD_2"/>
    <property type="match status" value="1"/>
</dbReference>
<dbReference type="Proteomes" id="UP001179952">
    <property type="component" value="Unassembled WGS sequence"/>
</dbReference>
<evidence type="ECO:0000313" key="1">
    <source>
        <dbReference type="EMBL" id="KAK1270342.1"/>
    </source>
</evidence>
<dbReference type="PANTHER" id="PTHR47858:SF2">
    <property type="entry name" value="HALOACID DEHALOGENASE-LIKE HYDROLASE (HAD) SUPERFAMILY PROTEIN"/>
    <property type="match status" value="1"/>
</dbReference>
<accession>A0AAV9B1K0</accession>
<dbReference type="CDD" id="cd07505">
    <property type="entry name" value="HAD_BPGM-like"/>
    <property type="match status" value="1"/>
</dbReference>
<dbReference type="InterPro" id="IPR036412">
    <property type="entry name" value="HAD-like_sf"/>
</dbReference>
<dbReference type="InterPro" id="IPR023214">
    <property type="entry name" value="HAD_sf"/>
</dbReference>
<proteinExistence type="predicted"/>